<dbReference type="PROSITE" id="PS51843">
    <property type="entry name" value="NR_LBD"/>
    <property type="match status" value="1"/>
</dbReference>
<keyword evidence="3" id="KW-0862">Zinc</keyword>
<dbReference type="GO" id="GO:0042562">
    <property type="term" value="F:hormone binding"/>
    <property type="evidence" value="ECO:0007669"/>
    <property type="project" value="UniProtKB-ARBA"/>
</dbReference>
<dbReference type="GO" id="GO:0003677">
    <property type="term" value="F:DNA binding"/>
    <property type="evidence" value="ECO:0007669"/>
    <property type="project" value="UniProtKB-KW"/>
</dbReference>
<sequence length="333" mass="37328">MLPMDFSGQVSYPLPGPLRPQAGLLLPGEALAPYQPGPLRPQAGLLLPGEALAPYQPGPLPLPLYPPPLLTCVRLDRVRGGRQKYKRRMDAENTAYLGLTLPPPAKKPLTKIVSHLLVAEPEKIYAMPDPTMPESDIKALTTLCDLADRELVVIIGWAKHIPGFSTLSLGDQMSLLQSAWMEILILSIVFRSLPYEDELVYAEDYIMDEEHSRLTGLLDLYVSILQLVRKYKKLKVEKEEFVTLKAIALANSDSMHIEDVEAVQKLQDALHEALQDYESSQHQEDPRRAGKLLMTLPLLRQTATKAVQHFYSIKVQGKVPMHKLFLEMLEAKV</sequence>
<dbReference type="PANTHER" id="PTHR48092">
    <property type="entry name" value="KNIRPS-RELATED PROTEIN-RELATED"/>
    <property type="match status" value="1"/>
</dbReference>
<dbReference type="AlphaFoldDB" id="A0A060YFE5"/>
<dbReference type="InterPro" id="IPR000536">
    <property type="entry name" value="Nucl_hrmn_rcpt_lig-bd"/>
</dbReference>
<evidence type="ECO:0000256" key="7">
    <source>
        <dbReference type="ARBA" id="ARBA00023170"/>
    </source>
</evidence>
<organism evidence="10 11">
    <name type="scientific">Oncorhynchus mykiss</name>
    <name type="common">Rainbow trout</name>
    <name type="synonym">Salmo gairdneri</name>
    <dbReference type="NCBI Taxonomy" id="8022"/>
    <lineage>
        <taxon>Eukaryota</taxon>
        <taxon>Metazoa</taxon>
        <taxon>Chordata</taxon>
        <taxon>Craniata</taxon>
        <taxon>Vertebrata</taxon>
        <taxon>Euteleostomi</taxon>
        <taxon>Actinopterygii</taxon>
        <taxon>Neopterygii</taxon>
        <taxon>Teleostei</taxon>
        <taxon>Protacanthopterygii</taxon>
        <taxon>Salmoniformes</taxon>
        <taxon>Salmonidae</taxon>
        <taxon>Salmoninae</taxon>
        <taxon>Oncorhynchus</taxon>
    </lineage>
</organism>
<evidence type="ECO:0000256" key="8">
    <source>
        <dbReference type="ARBA" id="ARBA00023242"/>
    </source>
</evidence>
<dbReference type="FunFam" id="1.10.565.10:FF:000009">
    <property type="entry name" value="estrogen-related receptor gamma isoform X1"/>
    <property type="match status" value="1"/>
</dbReference>
<evidence type="ECO:0000259" key="9">
    <source>
        <dbReference type="PROSITE" id="PS51843"/>
    </source>
</evidence>
<dbReference type="STRING" id="8022.A0A060YFE5"/>
<dbReference type="SMART" id="SM00430">
    <property type="entry name" value="HOLI"/>
    <property type="match status" value="1"/>
</dbReference>
<feature type="domain" description="NR LBD" evidence="9">
    <location>
        <begin position="108"/>
        <end position="332"/>
    </location>
</feature>
<dbReference type="PaxDb" id="8022-A0A060YFE5"/>
<dbReference type="CDD" id="cd06946">
    <property type="entry name" value="NR_LBD_ERR"/>
    <property type="match status" value="1"/>
</dbReference>
<keyword evidence="6" id="KW-0804">Transcription</keyword>
<evidence type="ECO:0000256" key="6">
    <source>
        <dbReference type="ARBA" id="ARBA00023163"/>
    </source>
</evidence>
<accession>A0A060YFE5</accession>
<dbReference type="InterPro" id="IPR001723">
    <property type="entry name" value="Nuclear_hrmn_rcpt"/>
</dbReference>
<name>A0A060YFE5_ONCMY</name>
<dbReference type="Pfam" id="PF00104">
    <property type="entry name" value="Hormone_recep"/>
    <property type="match status" value="1"/>
</dbReference>
<evidence type="ECO:0000256" key="5">
    <source>
        <dbReference type="ARBA" id="ARBA00023125"/>
    </source>
</evidence>
<dbReference type="PRINTS" id="PR00398">
    <property type="entry name" value="STRDHORMONER"/>
</dbReference>
<keyword evidence="5" id="KW-0238">DNA-binding</keyword>
<reference evidence="10" key="2">
    <citation type="submission" date="2014-03" db="EMBL/GenBank/DDBJ databases">
        <authorList>
            <person name="Genoscope - CEA"/>
        </authorList>
    </citation>
    <scope>NUCLEOTIDE SEQUENCE</scope>
</reference>
<evidence type="ECO:0000313" key="11">
    <source>
        <dbReference type="Proteomes" id="UP000193380"/>
    </source>
</evidence>
<protein>
    <recommendedName>
        <fullName evidence="9">NR LBD domain-containing protein</fullName>
    </recommendedName>
</protein>
<keyword evidence="7" id="KW-0675">Receptor</keyword>
<evidence type="ECO:0000313" key="10">
    <source>
        <dbReference type="EMBL" id="CDQ87850.1"/>
    </source>
</evidence>
<proteinExistence type="predicted"/>
<dbReference type="Proteomes" id="UP000193380">
    <property type="component" value="Unassembled WGS sequence"/>
</dbReference>
<keyword evidence="1" id="KW-0479">Metal-binding</keyword>
<dbReference type="SUPFAM" id="SSF48508">
    <property type="entry name" value="Nuclear receptor ligand-binding domain"/>
    <property type="match status" value="1"/>
</dbReference>
<dbReference type="GO" id="GO:0008270">
    <property type="term" value="F:zinc ion binding"/>
    <property type="evidence" value="ECO:0007669"/>
    <property type="project" value="UniProtKB-KW"/>
</dbReference>
<dbReference type="InterPro" id="IPR050200">
    <property type="entry name" value="Nuclear_hormone_rcpt_NR3"/>
</dbReference>
<dbReference type="EMBL" id="FR908190">
    <property type="protein sequence ID" value="CDQ87850.1"/>
    <property type="molecule type" value="Genomic_DNA"/>
</dbReference>
<evidence type="ECO:0000256" key="1">
    <source>
        <dbReference type="ARBA" id="ARBA00022723"/>
    </source>
</evidence>
<keyword evidence="4" id="KW-0805">Transcription regulation</keyword>
<evidence type="ECO:0000256" key="2">
    <source>
        <dbReference type="ARBA" id="ARBA00022771"/>
    </source>
</evidence>
<dbReference type="InterPro" id="IPR035500">
    <property type="entry name" value="NHR-like_dom_sf"/>
</dbReference>
<keyword evidence="8" id="KW-0539">Nucleus</keyword>
<evidence type="ECO:0000256" key="3">
    <source>
        <dbReference type="ARBA" id="ARBA00022833"/>
    </source>
</evidence>
<evidence type="ECO:0000256" key="4">
    <source>
        <dbReference type="ARBA" id="ARBA00023015"/>
    </source>
</evidence>
<keyword evidence="2" id="KW-0863">Zinc-finger</keyword>
<reference evidence="10" key="1">
    <citation type="journal article" date="2014" name="Nat. Commun.">
        <title>The rainbow trout genome provides novel insights into evolution after whole-genome duplication in vertebrates.</title>
        <authorList>
            <person name="Berthelot C."/>
            <person name="Brunet F."/>
            <person name="Chalopin D."/>
            <person name="Juanchich A."/>
            <person name="Bernard M."/>
            <person name="Noel B."/>
            <person name="Bento P."/>
            <person name="Da Silva C."/>
            <person name="Labadie K."/>
            <person name="Alberti A."/>
            <person name="Aury J.M."/>
            <person name="Louis A."/>
            <person name="Dehais P."/>
            <person name="Bardou P."/>
            <person name="Montfort J."/>
            <person name="Klopp C."/>
            <person name="Cabau C."/>
            <person name="Gaspin C."/>
            <person name="Thorgaard G.H."/>
            <person name="Boussaha M."/>
            <person name="Quillet E."/>
            <person name="Guyomard R."/>
            <person name="Galiana D."/>
            <person name="Bobe J."/>
            <person name="Volff J.N."/>
            <person name="Genet C."/>
            <person name="Wincker P."/>
            <person name="Jaillon O."/>
            <person name="Roest Crollius H."/>
            <person name="Guiguen Y."/>
        </authorList>
    </citation>
    <scope>NUCLEOTIDE SEQUENCE [LARGE SCALE GENOMIC DNA]</scope>
</reference>
<dbReference type="Gene3D" id="1.10.565.10">
    <property type="entry name" value="Retinoid X Receptor"/>
    <property type="match status" value="1"/>
</dbReference>
<gene>
    <name evidence="10" type="ORF">GSONMT00004192001</name>
</gene>
<dbReference type="GO" id="GO:0033993">
    <property type="term" value="P:response to lipid"/>
    <property type="evidence" value="ECO:0007669"/>
    <property type="project" value="UniProtKB-ARBA"/>
</dbReference>